<dbReference type="OrthoDB" id="5152434at2759"/>
<evidence type="ECO:0000313" key="2">
    <source>
        <dbReference type="Proteomes" id="UP000288168"/>
    </source>
</evidence>
<dbReference type="EMBL" id="NKCI01000123">
    <property type="protein sequence ID" value="RSL53423.1"/>
    <property type="molecule type" value="Genomic_DNA"/>
</dbReference>
<gene>
    <name evidence="1" type="ORF">CEP54_010432</name>
</gene>
<protein>
    <submittedName>
        <fullName evidence="1">Uncharacterized protein</fullName>
    </submittedName>
</protein>
<accession>A0A428PK75</accession>
<organism evidence="1 2">
    <name type="scientific">Fusarium duplospermum</name>
    <dbReference type="NCBI Taxonomy" id="1325734"/>
    <lineage>
        <taxon>Eukaryota</taxon>
        <taxon>Fungi</taxon>
        <taxon>Dikarya</taxon>
        <taxon>Ascomycota</taxon>
        <taxon>Pezizomycotina</taxon>
        <taxon>Sordariomycetes</taxon>
        <taxon>Hypocreomycetidae</taxon>
        <taxon>Hypocreales</taxon>
        <taxon>Nectriaceae</taxon>
        <taxon>Fusarium</taxon>
        <taxon>Fusarium solani species complex</taxon>
    </lineage>
</organism>
<name>A0A428PK75_9HYPO</name>
<keyword evidence="2" id="KW-1185">Reference proteome</keyword>
<dbReference type="AlphaFoldDB" id="A0A428PK75"/>
<sequence length="364" mass="42250">MAGQHRIEALREYAKQTGADINELWWTCIIYDRDRIPAELDVKLRVNRRDLSLPDSHGQIWMQLVLANDQCDSLFQGKKYDVERQMMDILRLTSTDKFPTARLVTLWKNNRWRPMITRWCATRLGRTTFNISTWDWMASYRIDSYWFTTFEQVLKSLAELPEECADSLQASDWAKLTEALPIDVQKLLKTTKEEGRIMMQVLTHVVSWLNTSPTVIIDKRQNNKPLIREDLKPAIRERQLTSRLRDGNNSSKVDLGTTVKEDQSTQLETLSIQLEKAVLDAVRDQILLFKSVAIKDYLSIFPHNDKDGYQKRFANKPWKKVLDKVEEIIGPVFGSSLLPTTFQTTSDDTNHYQPPSNVAREICA</sequence>
<dbReference type="Proteomes" id="UP000288168">
    <property type="component" value="Unassembled WGS sequence"/>
</dbReference>
<evidence type="ECO:0000313" key="1">
    <source>
        <dbReference type="EMBL" id="RSL53423.1"/>
    </source>
</evidence>
<proteinExistence type="predicted"/>
<reference evidence="1 2" key="1">
    <citation type="submission" date="2017-06" db="EMBL/GenBank/DDBJ databases">
        <title>Comparative genomic analysis of Ambrosia Fusariam Clade fungi.</title>
        <authorList>
            <person name="Stajich J.E."/>
            <person name="Carrillo J."/>
            <person name="Kijimoto T."/>
            <person name="Eskalen A."/>
            <person name="O'Donnell K."/>
            <person name="Kasson M."/>
        </authorList>
    </citation>
    <scope>NUCLEOTIDE SEQUENCE [LARGE SCALE GENOMIC DNA]</scope>
    <source>
        <strain evidence="1 2">NRRL62584</strain>
    </source>
</reference>
<comment type="caution">
    <text evidence="1">The sequence shown here is derived from an EMBL/GenBank/DDBJ whole genome shotgun (WGS) entry which is preliminary data.</text>
</comment>